<proteinExistence type="predicted"/>
<comment type="caution">
    <text evidence="1">The sequence shown here is derived from an EMBL/GenBank/DDBJ whole genome shotgun (WGS) entry which is preliminary data.</text>
</comment>
<evidence type="ECO:0000313" key="2">
    <source>
        <dbReference type="Proteomes" id="UP000542111"/>
    </source>
</evidence>
<dbReference type="Proteomes" id="UP000542111">
    <property type="component" value="Unassembled WGS sequence"/>
</dbReference>
<dbReference type="RefSeq" id="WP_169899360.1">
    <property type="nucleotide sequence ID" value="NZ_JAAQYP010000089.1"/>
</dbReference>
<organism evidence="1 2">
    <name type="scientific">Pseudomonas gessardii</name>
    <dbReference type="NCBI Taxonomy" id="78544"/>
    <lineage>
        <taxon>Bacteria</taxon>
        <taxon>Pseudomonadati</taxon>
        <taxon>Pseudomonadota</taxon>
        <taxon>Gammaproteobacteria</taxon>
        <taxon>Pseudomonadales</taxon>
        <taxon>Pseudomonadaceae</taxon>
        <taxon>Pseudomonas</taxon>
    </lineage>
</organism>
<accession>A0A7Y1QPR4</accession>
<gene>
    <name evidence="1" type="ORF">HBO33_29400</name>
</gene>
<reference evidence="1 2" key="1">
    <citation type="journal article" date="2020" name="Front. Microbiol.">
        <title>Genetic Organization of the aprX-lipA2 Operon Affects the Proteolytic Potential of Pseudomonas Species in Milk.</title>
        <authorList>
            <person name="Maier C."/>
            <person name="Huptas C."/>
            <person name="von Neubeck M."/>
            <person name="Scherer S."/>
            <person name="Wenning M."/>
            <person name="Lucking G."/>
        </authorList>
    </citation>
    <scope>NUCLEOTIDE SEQUENCE [LARGE SCALE GENOMIC DNA]</scope>
    <source>
        <strain evidence="1 2">G4779</strain>
    </source>
</reference>
<dbReference type="EMBL" id="JAAQYP010000089">
    <property type="protein sequence ID" value="NNA99259.1"/>
    <property type="molecule type" value="Genomic_DNA"/>
</dbReference>
<protein>
    <submittedName>
        <fullName evidence="1">Uncharacterized protein</fullName>
    </submittedName>
</protein>
<evidence type="ECO:0000313" key="1">
    <source>
        <dbReference type="EMBL" id="NNA99259.1"/>
    </source>
</evidence>
<sequence>MSEEQKKVHKFSTTMDDFVRFLVAKTDDSKCPGCGSKSWTVIGSDETQMAYRMVTPMRDGPTPTYLNFFGIYCNECGFVRQHVARKVKQWVDENPVQEQLELEEISDDDLE</sequence>
<dbReference type="AlphaFoldDB" id="A0A7Y1QPR4"/>
<name>A0A7Y1QPR4_9PSED</name>